<accession>A0A150FQA8</accession>
<dbReference type="OrthoDB" id="210273at2"/>
<dbReference type="STRING" id="1121328.JWYL7_0831"/>
<organism evidence="2 4">
    <name type="scientific">Alkalithermobacter thermoalcaliphilus JW-YL-7 = DSM 7308</name>
    <dbReference type="NCBI Taxonomy" id="1121328"/>
    <lineage>
        <taxon>Bacteria</taxon>
        <taxon>Bacillati</taxon>
        <taxon>Bacillota</taxon>
        <taxon>Clostridia</taxon>
        <taxon>Peptostreptococcales</taxon>
        <taxon>Tepidibacteraceae</taxon>
        <taxon>Alkalithermobacter</taxon>
    </lineage>
</organism>
<protein>
    <submittedName>
        <fullName evidence="3">WG containing repeat-containing protein</fullName>
    </submittedName>
</protein>
<dbReference type="InterPro" id="IPR021729">
    <property type="entry name" value="DUF3298"/>
</dbReference>
<dbReference type="EMBL" id="LSFY01000001">
    <property type="protein sequence ID" value="KXZ39756.1"/>
    <property type="molecule type" value="Genomic_DNA"/>
</dbReference>
<dbReference type="InterPro" id="IPR037126">
    <property type="entry name" value="PdaC/RsiV-like_sf"/>
</dbReference>
<dbReference type="EMBL" id="FRBG01000003">
    <property type="protein sequence ID" value="SHK61886.1"/>
    <property type="molecule type" value="Genomic_DNA"/>
</dbReference>
<evidence type="ECO:0000313" key="2">
    <source>
        <dbReference type="EMBL" id="KXZ39756.1"/>
    </source>
</evidence>
<dbReference type="Pfam" id="PF14903">
    <property type="entry name" value="WG_beta_rep"/>
    <property type="match status" value="5"/>
</dbReference>
<evidence type="ECO:0000313" key="4">
    <source>
        <dbReference type="Proteomes" id="UP000092605"/>
    </source>
</evidence>
<dbReference type="PANTHER" id="PTHR37841:SF1">
    <property type="entry name" value="DUF3298 DOMAIN-CONTAINING PROTEIN"/>
    <property type="match status" value="1"/>
</dbReference>
<proteinExistence type="predicted"/>
<dbReference type="RefSeq" id="WP_066069466.1">
    <property type="nucleotide sequence ID" value="NZ_FRBG01000003.1"/>
</dbReference>
<dbReference type="Pfam" id="PF11738">
    <property type="entry name" value="DUF3298"/>
    <property type="match status" value="1"/>
</dbReference>
<evidence type="ECO:0000313" key="5">
    <source>
        <dbReference type="Proteomes" id="UP000323392"/>
    </source>
</evidence>
<dbReference type="PATRIC" id="fig|1121328.3.peg.837"/>
<gene>
    <name evidence="2" type="ORF">JWYL7_0831</name>
    <name evidence="3" type="ORF">SAMN05661008_00566</name>
</gene>
<sequence length="673" mass="79146">MINNLYSKDIIKRFLPPSSKILRMHNYHNKPAILISDFDKDKNIEIVVFYKLHENVYISLLKNINKDWKIVSTLDGKYEKLDYAGILDDKIIVKWKEKSLSSLLMLSDSKLEYVNKLYPASIFSISGRKWGYINEDGNFVIEAMYDYAQAFKENIAIVVKENLYGVIDMYGNYVVYPRYNFIDEFREKRAIVVKDSSFRIIDTDGIEITQKDYSYISAFSNNRALFREGYLYGYLDLYGNEVIPAKYKDATDFREDKAVVNVDDNLYYLIGIDGDIINTYRYYFVGEIRNNLLVFRPDIDSKFGYIDESGNVIIPPKYTFAKSFEFDRAIVDISEDYTNRYGVIDKKGDFIIEPKYNDIKILDRNRLALGISIDENNPFLGSVYAIADMNGNIITDFIYYEIYEYKEGIASVYDGESTVFVDYNGVIKSDLPIVKGKGRLYLYPNLIRADIDLRTFYLDKNSKVVYKENETLLLNSKYKVIQEKFKPNKDYLVYYPQISGMENNQDYVNEKLKNLSNVKEISKDTQLEYVYTGDFYVHFFRKNLLVLNLYSYEYYFGAAHGMPNKIYVHINLENGNIHKMGDLFKKDSEYLEEISRIIREKIENDEEYSYVFPEVFVEINPDTLFYIDEKSLYIYFLPYEIGPYAAGFIQFEIPYEDIIDLIDVNGQFWKSFN</sequence>
<dbReference type="Gene3D" id="3.90.640.20">
    <property type="entry name" value="Heat-shock cognate protein, ATPase"/>
    <property type="match status" value="1"/>
</dbReference>
<comment type="caution">
    <text evidence="2">The sequence shown here is derived from an EMBL/GenBank/DDBJ whole genome shotgun (WGS) entry which is preliminary data.</text>
</comment>
<dbReference type="PANTHER" id="PTHR37841">
    <property type="entry name" value="GLR2918 PROTEIN"/>
    <property type="match status" value="1"/>
</dbReference>
<reference evidence="3 5" key="2">
    <citation type="submission" date="2016-11" db="EMBL/GenBank/DDBJ databases">
        <authorList>
            <person name="Varghese N."/>
            <person name="Submissions S."/>
        </authorList>
    </citation>
    <scope>NUCLEOTIDE SEQUENCE [LARGE SCALE GENOMIC DNA]</scope>
    <source>
        <strain evidence="3 5">DSM 7308</strain>
    </source>
</reference>
<keyword evidence="5" id="KW-1185">Reference proteome</keyword>
<name>A0A150FQA8_CLOPD</name>
<evidence type="ECO:0000313" key="3">
    <source>
        <dbReference type="EMBL" id="SHK61886.1"/>
    </source>
</evidence>
<dbReference type="AlphaFoldDB" id="A0A150FQA8"/>
<evidence type="ECO:0000259" key="1">
    <source>
        <dbReference type="Pfam" id="PF11738"/>
    </source>
</evidence>
<dbReference type="Proteomes" id="UP000092605">
    <property type="component" value="Unassembled WGS sequence"/>
</dbReference>
<dbReference type="Gene3D" id="3.30.565.40">
    <property type="entry name" value="Fervidobacterium nodosum Rt17-B1 like"/>
    <property type="match status" value="1"/>
</dbReference>
<dbReference type="InterPro" id="IPR032774">
    <property type="entry name" value="WG_beta_rep"/>
</dbReference>
<feature type="domain" description="DUF3298" evidence="1">
    <location>
        <begin position="582"/>
        <end position="656"/>
    </location>
</feature>
<reference evidence="2 4" key="1">
    <citation type="submission" date="2016-02" db="EMBL/GenBank/DDBJ databases">
        <title>Draft genome sequence for Clostridium paradoxum JW-YL-7.</title>
        <authorList>
            <person name="Utturkar S.M."/>
            <person name="Lancaster A."/>
            <person name="Poole F.L."/>
            <person name="Adams M.W."/>
            <person name="Brown S.D."/>
        </authorList>
    </citation>
    <scope>NUCLEOTIDE SEQUENCE [LARGE SCALE GENOMIC DNA]</scope>
    <source>
        <strain evidence="2 4">JW-YL-7</strain>
    </source>
</reference>
<dbReference type="Proteomes" id="UP000323392">
    <property type="component" value="Unassembled WGS sequence"/>
</dbReference>